<proteinExistence type="inferred from homology"/>
<evidence type="ECO:0000256" key="6">
    <source>
        <dbReference type="ARBA" id="ARBA00023136"/>
    </source>
</evidence>
<dbReference type="GO" id="GO:0005890">
    <property type="term" value="C:sodium:potassium-exchanging ATPase complex"/>
    <property type="evidence" value="ECO:0007669"/>
    <property type="project" value="InterPro"/>
</dbReference>
<sequence>MMPYFVTFQNPPWKPKFYTDMADLPKDIPEKLKNYIDEKTVYSYEWENVWVSCEGETSADQEFIGSIQYIPEPAFPAYFYPYDERPGYLSPVVAVHFQHPKHGVIINVECKLWAPNIEHDRKKGIGLTRFQILID</sequence>
<evidence type="ECO:0000256" key="4">
    <source>
        <dbReference type="ARBA" id="ARBA00022968"/>
    </source>
</evidence>
<comment type="subcellular location">
    <subcellularLocation>
        <location evidence="1">Membrane</location>
        <topology evidence="1">Single-pass type II membrane protein</topology>
    </subcellularLocation>
</comment>
<dbReference type="GO" id="GO:0036376">
    <property type="term" value="P:sodium ion export across plasma membrane"/>
    <property type="evidence" value="ECO:0007669"/>
    <property type="project" value="TreeGrafter"/>
</dbReference>
<reference evidence="7 8" key="1">
    <citation type="journal article" date="2017" name="Gigascience">
        <title>Genome sequence of the small brown planthopper, Laodelphax striatellus.</title>
        <authorList>
            <person name="Zhu J."/>
            <person name="Jiang F."/>
            <person name="Wang X."/>
            <person name="Yang P."/>
            <person name="Bao Y."/>
            <person name="Zhao W."/>
            <person name="Wang W."/>
            <person name="Lu H."/>
            <person name="Wang Q."/>
            <person name="Cui N."/>
            <person name="Li J."/>
            <person name="Chen X."/>
            <person name="Luo L."/>
            <person name="Yu J."/>
            <person name="Kang L."/>
            <person name="Cui F."/>
        </authorList>
    </citation>
    <scope>NUCLEOTIDE SEQUENCE [LARGE SCALE GENOMIC DNA]</scope>
    <source>
        <strain evidence="7">Lst14</strain>
    </source>
</reference>
<comment type="similarity">
    <text evidence="2">Belongs to the X(+)/potassium ATPases subunit beta family.</text>
</comment>
<dbReference type="Pfam" id="PF00287">
    <property type="entry name" value="Na_K-ATPase"/>
    <property type="match status" value="1"/>
</dbReference>
<gene>
    <name evidence="7" type="ORF">LSTR_LSTR016127</name>
</gene>
<evidence type="ECO:0000313" key="7">
    <source>
        <dbReference type="EMBL" id="RZF46341.1"/>
    </source>
</evidence>
<dbReference type="GO" id="GO:0030007">
    <property type="term" value="P:intracellular potassium ion homeostasis"/>
    <property type="evidence" value="ECO:0007669"/>
    <property type="project" value="TreeGrafter"/>
</dbReference>
<dbReference type="OrthoDB" id="5912413at2759"/>
<dbReference type="InterPro" id="IPR000402">
    <property type="entry name" value="Na/K_ATPase_sub_beta"/>
</dbReference>
<keyword evidence="6" id="KW-0472">Membrane</keyword>
<dbReference type="AlphaFoldDB" id="A0A482XM70"/>
<keyword evidence="4" id="KW-0735">Signal-anchor</keyword>
<dbReference type="InParanoid" id="A0A482XM70"/>
<dbReference type="STRING" id="195883.A0A482XM70"/>
<dbReference type="PANTHER" id="PTHR11523">
    <property type="entry name" value="SODIUM/POTASSIUM-DEPENDENT ATPASE BETA SUBUNIT"/>
    <property type="match status" value="1"/>
</dbReference>
<keyword evidence="5" id="KW-1133">Transmembrane helix</keyword>
<dbReference type="GO" id="GO:1990573">
    <property type="term" value="P:potassium ion import across plasma membrane"/>
    <property type="evidence" value="ECO:0007669"/>
    <property type="project" value="TreeGrafter"/>
</dbReference>
<evidence type="ECO:0000256" key="1">
    <source>
        <dbReference type="ARBA" id="ARBA00004606"/>
    </source>
</evidence>
<protein>
    <recommendedName>
        <fullName evidence="9">Sodium/potassium-transporting ATPase subunit beta-2</fullName>
    </recommendedName>
</protein>
<dbReference type="Gene3D" id="2.60.40.1660">
    <property type="entry name" value="Na, k-atpase alpha subunit"/>
    <property type="match status" value="1"/>
</dbReference>
<dbReference type="Proteomes" id="UP000291343">
    <property type="component" value="Unassembled WGS sequence"/>
</dbReference>
<dbReference type="GO" id="GO:0006883">
    <property type="term" value="P:intracellular sodium ion homeostasis"/>
    <property type="evidence" value="ECO:0007669"/>
    <property type="project" value="TreeGrafter"/>
</dbReference>
<keyword evidence="3" id="KW-0812">Transmembrane</keyword>
<accession>A0A482XM70</accession>
<dbReference type="InterPro" id="IPR038702">
    <property type="entry name" value="Na/K_ATPase_sub_beta_sf"/>
</dbReference>
<evidence type="ECO:0000256" key="2">
    <source>
        <dbReference type="ARBA" id="ARBA00005876"/>
    </source>
</evidence>
<evidence type="ECO:0000256" key="3">
    <source>
        <dbReference type="ARBA" id="ARBA00022692"/>
    </source>
</evidence>
<evidence type="ECO:0000256" key="5">
    <source>
        <dbReference type="ARBA" id="ARBA00022989"/>
    </source>
</evidence>
<dbReference type="GO" id="GO:0001671">
    <property type="term" value="F:ATPase activator activity"/>
    <property type="evidence" value="ECO:0007669"/>
    <property type="project" value="TreeGrafter"/>
</dbReference>
<name>A0A482XM70_LAOST</name>
<dbReference type="SMR" id="A0A482XM70"/>
<evidence type="ECO:0008006" key="9">
    <source>
        <dbReference type="Google" id="ProtNLM"/>
    </source>
</evidence>
<comment type="caution">
    <text evidence="7">The sequence shown here is derived from an EMBL/GenBank/DDBJ whole genome shotgun (WGS) entry which is preliminary data.</text>
</comment>
<dbReference type="PANTHER" id="PTHR11523:SF28">
    <property type="entry name" value="NA_K-ATPASE BETA SUBUNIT ISOFORM 4-RELATED"/>
    <property type="match status" value="1"/>
</dbReference>
<keyword evidence="8" id="KW-1185">Reference proteome</keyword>
<evidence type="ECO:0000313" key="8">
    <source>
        <dbReference type="Proteomes" id="UP000291343"/>
    </source>
</evidence>
<dbReference type="EMBL" id="QKKF02006464">
    <property type="protein sequence ID" value="RZF46341.1"/>
    <property type="molecule type" value="Genomic_DNA"/>
</dbReference>
<organism evidence="7 8">
    <name type="scientific">Laodelphax striatellus</name>
    <name type="common">Small brown planthopper</name>
    <name type="synonym">Delphax striatella</name>
    <dbReference type="NCBI Taxonomy" id="195883"/>
    <lineage>
        <taxon>Eukaryota</taxon>
        <taxon>Metazoa</taxon>
        <taxon>Ecdysozoa</taxon>
        <taxon>Arthropoda</taxon>
        <taxon>Hexapoda</taxon>
        <taxon>Insecta</taxon>
        <taxon>Pterygota</taxon>
        <taxon>Neoptera</taxon>
        <taxon>Paraneoptera</taxon>
        <taxon>Hemiptera</taxon>
        <taxon>Auchenorrhyncha</taxon>
        <taxon>Fulgoroidea</taxon>
        <taxon>Delphacidae</taxon>
        <taxon>Criomorphinae</taxon>
        <taxon>Laodelphax</taxon>
    </lineage>
</organism>